<sequence>MTELEIKQITPEEVEQKLKNDETLNIIDVREDDEVAEGMIPEAVHIRMGDIPDSLNKLDKNEEYIITCHAGGRSMKVCEFLQDQGYHVINMTGGMSHWTGETKPKR</sequence>
<dbReference type="EMBL" id="PIQO01000011">
    <property type="protein sequence ID" value="PKR84358.1"/>
    <property type="molecule type" value="Genomic_DNA"/>
</dbReference>
<dbReference type="Gene3D" id="3.40.250.10">
    <property type="entry name" value="Rhodanese-like domain"/>
    <property type="match status" value="1"/>
</dbReference>
<accession>A0A2N3LIA0</accession>
<proteinExistence type="predicted"/>
<dbReference type="SUPFAM" id="SSF52821">
    <property type="entry name" value="Rhodanese/Cell cycle control phosphatase"/>
    <property type="match status" value="1"/>
</dbReference>
<reference evidence="2 3" key="1">
    <citation type="submission" date="2017-11" db="EMBL/GenBank/DDBJ databases">
        <title>Bacillus camelliae sp. nov., isolated from pu'er tea.</title>
        <authorList>
            <person name="Niu L."/>
        </authorList>
    </citation>
    <scope>NUCLEOTIDE SEQUENCE [LARGE SCALE GENOMIC DNA]</scope>
    <source>
        <strain evidence="2 3">7578-1</strain>
    </source>
</reference>
<dbReference type="PROSITE" id="PS50206">
    <property type="entry name" value="RHODANESE_3"/>
    <property type="match status" value="1"/>
</dbReference>
<dbReference type="Pfam" id="PF00581">
    <property type="entry name" value="Rhodanese"/>
    <property type="match status" value="1"/>
</dbReference>
<organism evidence="2 3">
    <name type="scientific">Heyndrickxia camelliae</name>
    <dbReference type="NCBI Taxonomy" id="1707093"/>
    <lineage>
        <taxon>Bacteria</taxon>
        <taxon>Bacillati</taxon>
        <taxon>Bacillota</taxon>
        <taxon>Bacilli</taxon>
        <taxon>Bacillales</taxon>
        <taxon>Bacillaceae</taxon>
        <taxon>Heyndrickxia</taxon>
    </lineage>
</organism>
<name>A0A2N3LIA0_9BACI</name>
<protein>
    <submittedName>
        <fullName evidence="2">Rhodanese-like domain-containing protein</fullName>
    </submittedName>
</protein>
<dbReference type="InterPro" id="IPR050229">
    <property type="entry name" value="GlpE_sulfurtransferase"/>
</dbReference>
<feature type="domain" description="Rhodanese" evidence="1">
    <location>
        <begin position="20"/>
        <end position="103"/>
    </location>
</feature>
<gene>
    <name evidence="2" type="ORF">CWO92_14770</name>
</gene>
<dbReference type="PANTHER" id="PTHR43031:SF17">
    <property type="entry name" value="SULFURTRANSFERASE YTWF-RELATED"/>
    <property type="match status" value="1"/>
</dbReference>
<evidence type="ECO:0000259" key="1">
    <source>
        <dbReference type="PROSITE" id="PS50206"/>
    </source>
</evidence>
<dbReference type="OrthoDB" id="9800872at2"/>
<evidence type="ECO:0000313" key="2">
    <source>
        <dbReference type="EMBL" id="PKR84358.1"/>
    </source>
</evidence>
<comment type="caution">
    <text evidence="2">The sequence shown here is derived from an EMBL/GenBank/DDBJ whole genome shotgun (WGS) entry which is preliminary data.</text>
</comment>
<dbReference type="RefSeq" id="WP_101354985.1">
    <property type="nucleotide sequence ID" value="NZ_PIQO01000011.1"/>
</dbReference>
<dbReference type="PANTHER" id="PTHR43031">
    <property type="entry name" value="FAD-DEPENDENT OXIDOREDUCTASE"/>
    <property type="match status" value="1"/>
</dbReference>
<evidence type="ECO:0000313" key="3">
    <source>
        <dbReference type="Proteomes" id="UP000233440"/>
    </source>
</evidence>
<keyword evidence="3" id="KW-1185">Reference proteome</keyword>
<dbReference type="InterPro" id="IPR036873">
    <property type="entry name" value="Rhodanese-like_dom_sf"/>
</dbReference>
<dbReference type="Proteomes" id="UP000233440">
    <property type="component" value="Unassembled WGS sequence"/>
</dbReference>
<dbReference type="AlphaFoldDB" id="A0A2N3LIA0"/>
<dbReference type="CDD" id="cd00158">
    <property type="entry name" value="RHOD"/>
    <property type="match status" value="1"/>
</dbReference>
<dbReference type="InterPro" id="IPR001763">
    <property type="entry name" value="Rhodanese-like_dom"/>
</dbReference>
<dbReference type="SMART" id="SM00450">
    <property type="entry name" value="RHOD"/>
    <property type="match status" value="1"/>
</dbReference>